<dbReference type="InterPro" id="IPR036390">
    <property type="entry name" value="WH_DNA-bd_sf"/>
</dbReference>
<dbReference type="CDD" id="cd07377">
    <property type="entry name" value="WHTH_GntR"/>
    <property type="match status" value="2"/>
</dbReference>
<dbReference type="InterPro" id="IPR000524">
    <property type="entry name" value="Tscrpt_reg_HTH_GntR"/>
</dbReference>
<evidence type="ECO:0000256" key="2">
    <source>
        <dbReference type="ARBA" id="ARBA00023125"/>
    </source>
</evidence>
<dbReference type="SUPFAM" id="SSF46785">
    <property type="entry name" value="Winged helix' DNA-binding domain"/>
    <property type="match status" value="2"/>
</dbReference>
<comment type="caution">
    <text evidence="5">The sequence shown here is derived from an EMBL/GenBank/DDBJ whole genome shotgun (WGS) entry which is preliminary data.</text>
</comment>
<gene>
    <name evidence="5" type="ORF">DW687_09475</name>
</gene>
<name>A0A3E3DWA3_9FIRM</name>
<dbReference type="Proteomes" id="UP000261212">
    <property type="component" value="Unassembled WGS sequence"/>
</dbReference>
<dbReference type="PROSITE" id="PS50949">
    <property type="entry name" value="HTH_GNTR"/>
    <property type="match status" value="2"/>
</dbReference>
<evidence type="ECO:0000313" key="5">
    <source>
        <dbReference type="EMBL" id="RGD73577.1"/>
    </source>
</evidence>
<accession>A0A3E3DWA3</accession>
<dbReference type="GO" id="GO:0003677">
    <property type="term" value="F:DNA binding"/>
    <property type="evidence" value="ECO:0007669"/>
    <property type="project" value="UniProtKB-KW"/>
</dbReference>
<feature type="domain" description="HTH gntR-type" evidence="4">
    <location>
        <begin position="5"/>
        <end position="74"/>
    </location>
</feature>
<dbReference type="PANTHER" id="PTHR43537:SF5">
    <property type="entry name" value="UXU OPERON TRANSCRIPTIONAL REGULATOR"/>
    <property type="match status" value="1"/>
</dbReference>
<keyword evidence="2" id="KW-0238">DNA-binding</keyword>
<evidence type="ECO:0000256" key="3">
    <source>
        <dbReference type="ARBA" id="ARBA00023163"/>
    </source>
</evidence>
<feature type="domain" description="HTH gntR-type" evidence="4">
    <location>
        <begin position="252"/>
        <end position="320"/>
    </location>
</feature>
<dbReference type="Gene3D" id="1.10.10.10">
    <property type="entry name" value="Winged helix-like DNA-binding domain superfamily/Winged helix DNA-binding domain"/>
    <property type="match status" value="2"/>
</dbReference>
<dbReference type="RefSeq" id="WP_117532567.1">
    <property type="nucleotide sequence ID" value="NZ_CP176644.1"/>
</dbReference>
<keyword evidence="3" id="KW-0804">Transcription</keyword>
<protein>
    <submittedName>
        <fullName evidence="5">GntR family transcriptional regulator</fullName>
    </submittedName>
</protein>
<proteinExistence type="predicted"/>
<dbReference type="GO" id="GO:0003700">
    <property type="term" value="F:DNA-binding transcription factor activity"/>
    <property type="evidence" value="ECO:0007669"/>
    <property type="project" value="InterPro"/>
</dbReference>
<dbReference type="EMBL" id="QUSM01000005">
    <property type="protein sequence ID" value="RGD73577.1"/>
    <property type="molecule type" value="Genomic_DNA"/>
</dbReference>
<evidence type="ECO:0000256" key="1">
    <source>
        <dbReference type="ARBA" id="ARBA00023015"/>
    </source>
</evidence>
<dbReference type="InterPro" id="IPR036388">
    <property type="entry name" value="WH-like_DNA-bd_sf"/>
</dbReference>
<keyword evidence="1" id="KW-0805">Transcription regulation</keyword>
<evidence type="ECO:0000259" key="4">
    <source>
        <dbReference type="PROSITE" id="PS50949"/>
    </source>
</evidence>
<evidence type="ECO:0000313" key="6">
    <source>
        <dbReference type="Proteomes" id="UP000261212"/>
    </source>
</evidence>
<dbReference type="SMART" id="SM00345">
    <property type="entry name" value="HTH_GNTR"/>
    <property type="match status" value="2"/>
</dbReference>
<dbReference type="PANTHER" id="PTHR43537">
    <property type="entry name" value="TRANSCRIPTIONAL REGULATOR, GNTR FAMILY"/>
    <property type="match status" value="1"/>
</dbReference>
<sequence length="482" mass="56228">MNTKETKFDYVYRNLRERIVSGVIPKGNRLSSSRKLCDEFHVSIYTITNVLNKLKEEGMIEIEPRKTPIVVYNTNENKGLAEKILSQRDVFLQLYETMALIIPPILTFSSKGLESINLLPHYIEIEKIKKRTLPPDKWRIISNIYRDIINRSQNPFIEDLYNNFELHSYLSFFAEEQKAYTGISIRDSIPDIKHLVTKLNLSDPLKRYEHFNKVYNTAFSIIKCSLENLEKSVKTLPAQTGEFTWDIRRGKNYQYRQITQDLIDKIGRGIYPYDTFLPSEAMLAKEYNVSVSTIRKSLSIMFQIGFTKTINGKGTLVITPSDANNYEINKFPNLKQDALSYLYALQLMLLIIGIASYRAAEKFSESEIEILTDNAKDTNTISFDNLLSEIINKTDLKPLKEILIQTNEVIEWGYYLSLYNNKTQSIYKLNKKSLQACYYLKKKDYHSFAFEMEDCFRLILKAVRKYMIEVNNIKEAKDIFIP</sequence>
<organism evidence="5 6">
    <name type="scientific">Anaerofustis stercorihominis</name>
    <dbReference type="NCBI Taxonomy" id="214853"/>
    <lineage>
        <taxon>Bacteria</taxon>
        <taxon>Bacillati</taxon>
        <taxon>Bacillota</taxon>
        <taxon>Clostridia</taxon>
        <taxon>Eubacteriales</taxon>
        <taxon>Eubacteriaceae</taxon>
        <taxon>Anaerofustis</taxon>
    </lineage>
</organism>
<dbReference type="AlphaFoldDB" id="A0A3E3DWA3"/>
<dbReference type="Pfam" id="PF00392">
    <property type="entry name" value="GntR"/>
    <property type="match status" value="2"/>
</dbReference>
<reference evidence="5 6" key="1">
    <citation type="submission" date="2018-08" db="EMBL/GenBank/DDBJ databases">
        <title>A genome reference for cultivated species of the human gut microbiota.</title>
        <authorList>
            <person name="Zou Y."/>
            <person name="Xue W."/>
            <person name="Luo G."/>
        </authorList>
    </citation>
    <scope>NUCLEOTIDE SEQUENCE [LARGE SCALE GENOMIC DNA]</scope>
    <source>
        <strain evidence="5 6">AM25-6</strain>
    </source>
</reference>